<dbReference type="PANTHER" id="PTHR36577">
    <property type="entry name" value="DUF521 DOMAIN PROTEIN (AFU_ORTHOLOGUE AFUA_6G00490)"/>
    <property type="match status" value="1"/>
</dbReference>
<name>A0A2W5KR33_ANCNO</name>
<evidence type="ECO:0000313" key="4">
    <source>
        <dbReference type="EMBL" id="PZQ17245.1"/>
    </source>
</evidence>
<sequence>MKLDDETEAMLAGEHGAVRRWAVEHQIMVGRFFDAVDLVPVGQAHIMADTEATGPTGVDFMEELARAPHAERKVKIPTITDPRGVDVKAYERLKQTQGMVELEARLIKAFEALGVLMTNTCINYQTILPPVRGEHLAFGDTGVVIYSNSVLGARSNFEGGPSALAAALTGRTPRYGYHLDERRLGTLHFELKHQPTDLSDWGALGGIVGRKTDSYWRVPVITGLERAPNSDELKHFGAAAASFGSVALFHIPGVTPEAPDLHAAFHGGPVPMAEPITADDFDAFYEGYAARGDKVDVVVFSAPQLSLLEMEQVATLMDGRRVHPDTTLMAVTSPEIKAASDRMGLTRRIEAAGGLVLEGVCFYQSYAREMAEANGWSRLVTNSAKLVNIIGGYGYKPTLATMERCVESACAGKVS</sequence>
<evidence type="ECO:0000259" key="3">
    <source>
        <dbReference type="Pfam" id="PF04412"/>
    </source>
</evidence>
<organism evidence="4 5">
    <name type="scientific">Ancylobacter novellus</name>
    <name type="common">Thiobacillus novellus</name>
    <dbReference type="NCBI Taxonomy" id="921"/>
    <lineage>
        <taxon>Bacteria</taxon>
        <taxon>Pseudomonadati</taxon>
        <taxon>Pseudomonadota</taxon>
        <taxon>Alphaproteobacteria</taxon>
        <taxon>Hyphomicrobiales</taxon>
        <taxon>Xanthobacteraceae</taxon>
        <taxon>Ancylobacter</taxon>
    </lineage>
</organism>
<proteinExistence type="predicted"/>
<gene>
    <name evidence="4" type="ORF">DI565_07735</name>
</gene>
<dbReference type="InterPro" id="IPR007506">
    <property type="entry name" value="PMDh-L-like_dom"/>
</dbReference>
<accession>A0A2W5KR33</accession>
<dbReference type="GO" id="GO:0016829">
    <property type="term" value="F:lyase activity"/>
    <property type="evidence" value="ECO:0007669"/>
    <property type="project" value="UniProtKB-KW"/>
</dbReference>
<evidence type="ECO:0000313" key="5">
    <source>
        <dbReference type="Proteomes" id="UP000249577"/>
    </source>
</evidence>
<protein>
    <recommendedName>
        <fullName evidence="3">Phosphomevalonate dehydratase large subunit-like domain-containing protein</fullName>
    </recommendedName>
</protein>
<evidence type="ECO:0000256" key="2">
    <source>
        <dbReference type="ARBA" id="ARBA00023239"/>
    </source>
</evidence>
<keyword evidence="2" id="KW-0456">Lyase</keyword>
<feature type="domain" description="Phosphomevalonate dehydratase large subunit-like" evidence="3">
    <location>
        <begin position="1"/>
        <end position="407"/>
    </location>
</feature>
<dbReference type="AlphaFoldDB" id="A0A2W5KR33"/>
<dbReference type="Proteomes" id="UP000249577">
    <property type="component" value="Unassembled WGS sequence"/>
</dbReference>
<dbReference type="EMBL" id="QFPN01000003">
    <property type="protein sequence ID" value="PZQ17245.1"/>
    <property type="molecule type" value="Genomic_DNA"/>
</dbReference>
<comment type="caution">
    <text evidence="4">The sequence shown here is derived from an EMBL/GenBank/DDBJ whole genome shotgun (WGS) entry which is preliminary data.</text>
</comment>
<dbReference type="PANTHER" id="PTHR36577:SF3">
    <property type="entry name" value="DUF521 DOMAIN PROTEIN (AFU_ORTHOLOGUE AFUA_6G00490)"/>
    <property type="match status" value="1"/>
</dbReference>
<reference evidence="4 5" key="1">
    <citation type="submission" date="2017-08" db="EMBL/GenBank/DDBJ databases">
        <title>Infants hospitalized years apart are colonized by the same room-sourced microbial strains.</title>
        <authorList>
            <person name="Brooks B."/>
            <person name="Olm M.R."/>
            <person name="Firek B.A."/>
            <person name="Baker R."/>
            <person name="Thomas B.C."/>
            <person name="Morowitz M.J."/>
            <person name="Banfield J.F."/>
        </authorList>
    </citation>
    <scope>NUCLEOTIDE SEQUENCE [LARGE SCALE GENOMIC DNA]</scope>
    <source>
        <strain evidence="4">S2_005_003_R2_43</strain>
    </source>
</reference>
<evidence type="ECO:0000256" key="1">
    <source>
        <dbReference type="ARBA" id="ARBA00023004"/>
    </source>
</evidence>
<dbReference type="Pfam" id="PF04412">
    <property type="entry name" value="AcnX"/>
    <property type="match status" value="1"/>
</dbReference>
<keyword evidence="1" id="KW-0408">Iron</keyword>